<dbReference type="EMBL" id="SSTE01023063">
    <property type="protein sequence ID" value="KAA0025830.1"/>
    <property type="molecule type" value="Genomic_DNA"/>
</dbReference>
<evidence type="ECO:0000313" key="2">
    <source>
        <dbReference type="EMBL" id="KAA0025830.1"/>
    </source>
</evidence>
<proteinExistence type="predicted"/>
<evidence type="ECO:0000313" key="4">
    <source>
        <dbReference type="Proteomes" id="UP000321393"/>
    </source>
</evidence>
<dbReference type="AlphaFoldDB" id="A0A5A7SI39"/>
<gene>
    <name evidence="3" type="ORF">E5676_scaffold447G00210</name>
    <name evidence="2" type="ORF">E6C27_scaffold34G00910</name>
</gene>
<organism evidence="2 4">
    <name type="scientific">Cucumis melo var. makuwa</name>
    <name type="common">Oriental melon</name>
    <dbReference type="NCBI Taxonomy" id="1194695"/>
    <lineage>
        <taxon>Eukaryota</taxon>
        <taxon>Viridiplantae</taxon>
        <taxon>Streptophyta</taxon>
        <taxon>Embryophyta</taxon>
        <taxon>Tracheophyta</taxon>
        <taxon>Spermatophyta</taxon>
        <taxon>Magnoliopsida</taxon>
        <taxon>eudicotyledons</taxon>
        <taxon>Gunneridae</taxon>
        <taxon>Pentapetalae</taxon>
        <taxon>rosids</taxon>
        <taxon>fabids</taxon>
        <taxon>Cucurbitales</taxon>
        <taxon>Cucurbitaceae</taxon>
        <taxon>Benincaseae</taxon>
        <taxon>Cucumis</taxon>
    </lineage>
</organism>
<dbReference type="EMBL" id="SSTD01011480">
    <property type="protein sequence ID" value="TYK09626.1"/>
    <property type="molecule type" value="Genomic_DNA"/>
</dbReference>
<dbReference type="Pfam" id="PF02992">
    <property type="entry name" value="Transposase_21"/>
    <property type="match status" value="1"/>
</dbReference>
<protein>
    <recommendedName>
        <fullName evidence="6">CACTA en-spm transposon protein</fullName>
    </recommendedName>
</protein>
<dbReference type="Proteomes" id="UP000321393">
    <property type="component" value="Unassembled WGS sequence"/>
</dbReference>
<evidence type="ECO:0000313" key="5">
    <source>
        <dbReference type="Proteomes" id="UP000321947"/>
    </source>
</evidence>
<feature type="region of interest" description="Disordered" evidence="1">
    <location>
        <begin position="87"/>
        <end position="112"/>
    </location>
</feature>
<dbReference type="Proteomes" id="UP000321947">
    <property type="component" value="Unassembled WGS sequence"/>
</dbReference>
<name>A0A5A7SI39_CUCMM</name>
<reference evidence="4 5" key="1">
    <citation type="submission" date="2019-08" db="EMBL/GenBank/DDBJ databases">
        <title>Draft genome sequences of two oriental melons (Cucumis melo L. var makuwa).</title>
        <authorList>
            <person name="Kwon S.-Y."/>
        </authorList>
    </citation>
    <scope>NUCLEOTIDE SEQUENCE [LARGE SCALE GENOMIC DNA]</scope>
    <source>
        <strain evidence="5">cv. Chang Bougi</strain>
        <strain evidence="4">cv. SW 3</strain>
        <tissue evidence="2">Leaf</tissue>
    </source>
</reference>
<dbReference type="InterPro" id="IPR004242">
    <property type="entry name" value="Transposase_21"/>
</dbReference>
<comment type="caution">
    <text evidence="2">The sequence shown here is derived from an EMBL/GenBank/DDBJ whole genome shotgun (WGS) entry which is preliminary data.</text>
</comment>
<dbReference type="OrthoDB" id="1932595at2759"/>
<accession>A0A5A7SI39</accession>
<sequence length="112" mass="13036">MEGVLRHSVDTEEWKHFDFEFTEFVSDSWNIRLGLASDGFNLFGDINIVYNMWPTTTVVNPSCFYNKRQHKLTKQQGHPVDREELFKETRARGESNAETPVLTHPRGFSTTL</sequence>
<evidence type="ECO:0000256" key="1">
    <source>
        <dbReference type="SAM" id="MobiDB-lite"/>
    </source>
</evidence>
<evidence type="ECO:0008006" key="6">
    <source>
        <dbReference type="Google" id="ProtNLM"/>
    </source>
</evidence>
<evidence type="ECO:0000313" key="3">
    <source>
        <dbReference type="EMBL" id="TYK09626.1"/>
    </source>
</evidence>